<name>A0ABV7YQV3_9BACT</name>
<evidence type="ECO:0000313" key="1">
    <source>
        <dbReference type="EMBL" id="MFC3809430.1"/>
    </source>
</evidence>
<keyword evidence="2" id="KW-1185">Reference proteome</keyword>
<sequence>MSYSGSVSDFQNNANDFAEVICKEFFISKEAISGAEIINLTEVKQLNLFILRELYAEWQKETDKLKSPFFDYNEPEAKKALEDFMNVLSRYILVKKDDFKPILQKATKSTLELYNDPKTFFNEQLRALPNFKLDQSWLSKNGKFFKDYSWVLIELSNRLNGTTFVYVNEAIDWINDLLTSDKKEDFSKNIKDIMEIVALNGNQVEEKGKSFFDSINTHAENEPQPKIERNLAFVAPKLEEVVVDPIVEEIKPEPVKLVSEDVFVEEKKDQIAFAETITESIKVEVAEPKVENKFLNETLNDVHNRKNGETTSLSDFHAKRKIESIKGNISLNQRFLFINNLFGSKSSEFDQAIEELETCQTFGEAKDQMIKKYMSQYKWDLKSPESEEFFDLLKRRYNN</sequence>
<organism evidence="1 2">
    <name type="scientific">Lacihabitans lacunae</name>
    <dbReference type="NCBI Taxonomy" id="1028214"/>
    <lineage>
        <taxon>Bacteria</taxon>
        <taxon>Pseudomonadati</taxon>
        <taxon>Bacteroidota</taxon>
        <taxon>Cytophagia</taxon>
        <taxon>Cytophagales</taxon>
        <taxon>Leadbetterellaceae</taxon>
        <taxon>Lacihabitans</taxon>
    </lineage>
</organism>
<comment type="caution">
    <text evidence="1">The sequence shown here is derived from an EMBL/GenBank/DDBJ whole genome shotgun (WGS) entry which is preliminary data.</text>
</comment>
<evidence type="ECO:0000313" key="2">
    <source>
        <dbReference type="Proteomes" id="UP001595616"/>
    </source>
</evidence>
<dbReference type="RefSeq" id="WP_379834472.1">
    <property type="nucleotide sequence ID" value="NZ_JBHRYQ010000001.1"/>
</dbReference>
<protein>
    <submittedName>
        <fullName evidence="1">Uncharacterized protein</fullName>
    </submittedName>
</protein>
<dbReference type="Proteomes" id="UP001595616">
    <property type="component" value="Unassembled WGS sequence"/>
</dbReference>
<reference evidence="2" key="1">
    <citation type="journal article" date="2019" name="Int. J. Syst. Evol. Microbiol.">
        <title>The Global Catalogue of Microorganisms (GCM) 10K type strain sequencing project: providing services to taxonomists for standard genome sequencing and annotation.</title>
        <authorList>
            <consortium name="The Broad Institute Genomics Platform"/>
            <consortium name="The Broad Institute Genome Sequencing Center for Infectious Disease"/>
            <person name="Wu L."/>
            <person name="Ma J."/>
        </authorList>
    </citation>
    <scope>NUCLEOTIDE SEQUENCE [LARGE SCALE GENOMIC DNA]</scope>
    <source>
        <strain evidence="2">CECT 7956</strain>
    </source>
</reference>
<accession>A0ABV7YQV3</accession>
<gene>
    <name evidence="1" type="ORF">ACFOOI_02075</name>
</gene>
<proteinExistence type="predicted"/>
<dbReference type="EMBL" id="JBHRYQ010000001">
    <property type="protein sequence ID" value="MFC3809430.1"/>
    <property type="molecule type" value="Genomic_DNA"/>
</dbReference>